<dbReference type="AlphaFoldDB" id="A0AAV9WZ21"/>
<feature type="compositionally biased region" description="Pro residues" evidence="1">
    <location>
        <begin position="34"/>
        <end position="44"/>
    </location>
</feature>
<name>A0AAV9WZ21_9PEZI</name>
<evidence type="ECO:0000313" key="2">
    <source>
        <dbReference type="EMBL" id="KAK6529151.1"/>
    </source>
</evidence>
<evidence type="ECO:0000313" key="3">
    <source>
        <dbReference type="Proteomes" id="UP001365542"/>
    </source>
</evidence>
<dbReference type="EMBL" id="JAVHJO010000014">
    <property type="protein sequence ID" value="KAK6529151.1"/>
    <property type="molecule type" value="Genomic_DNA"/>
</dbReference>
<protein>
    <submittedName>
        <fullName evidence="2">Uncharacterized protein</fullName>
    </submittedName>
</protein>
<feature type="compositionally biased region" description="Basic and acidic residues" evidence="1">
    <location>
        <begin position="21"/>
        <end position="31"/>
    </location>
</feature>
<dbReference type="Proteomes" id="UP001365542">
    <property type="component" value="Unassembled WGS sequence"/>
</dbReference>
<evidence type="ECO:0000256" key="1">
    <source>
        <dbReference type="SAM" id="MobiDB-lite"/>
    </source>
</evidence>
<reference evidence="2 3" key="1">
    <citation type="submission" date="2019-10" db="EMBL/GenBank/DDBJ databases">
        <authorList>
            <person name="Palmer J.M."/>
        </authorList>
    </citation>
    <scope>NUCLEOTIDE SEQUENCE [LARGE SCALE GENOMIC DNA]</scope>
    <source>
        <strain evidence="2 3">TWF694</strain>
    </source>
</reference>
<feature type="region of interest" description="Disordered" evidence="1">
    <location>
        <begin position="1"/>
        <end position="54"/>
    </location>
</feature>
<comment type="caution">
    <text evidence="2">The sequence shown here is derived from an EMBL/GenBank/DDBJ whole genome shotgun (WGS) entry which is preliminary data.</text>
</comment>
<gene>
    <name evidence="2" type="ORF">TWF694_004363</name>
</gene>
<keyword evidence="3" id="KW-1185">Reference proteome</keyword>
<organism evidence="2 3">
    <name type="scientific">Orbilia ellipsospora</name>
    <dbReference type="NCBI Taxonomy" id="2528407"/>
    <lineage>
        <taxon>Eukaryota</taxon>
        <taxon>Fungi</taxon>
        <taxon>Dikarya</taxon>
        <taxon>Ascomycota</taxon>
        <taxon>Pezizomycotina</taxon>
        <taxon>Orbiliomycetes</taxon>
        <taxon>Orbiliales</taxon>
        <taxon>Orbiliaceae</taxon>
        <taxon>Orbilia</taxon>
    </lineage>
</organism>
<sequence length="313" mass="35683">MDDSSPKILQPITQPWSVHGRHPDISSHDDFPPLGTPPPPPTRPPPHDSIRTELPNTPICLPSPIKLDTPKHPSFSQDSLFAGLIYPSTSFQFRSLPVLLNYSLPPPLATIVLPPYKVPVEFETILLKLDIRAPMAAQRRLDPMEVCKYLDESQDLKLRFAIYKLKQDGLIETVEFVKLKCLQSILAMFCERNTENITRRISFLSNKQNKDAMDNWRLQVISILTEHANRAGRYIVAKVEAGSPVAPQATVKISHISRKENPLDRDTISFITILQLAALWDEDKYKWYINGFEKGEFTKMMEKRVKAFGRLSQ</sequence>
<accession>A0AAV9WZ21</accession>
<proteinExistence type="predicted"/>